<keyword evidence="3" id="KW-1185">Reference proteome</keyword>
<evidence type="ECO:0000313" key="3">
    <source>
        <dbReference type="Proteomes" id="UP000250235"/>
    </source>
</evidence>
<reference evidence="2 3" key="1">
    <citation type="journal article" date="2015" name="Proc. Natl. Acad. Sci. U.S.A.">
        <title>The resurrection genome of Boea hygrometrica: A blueprint for survival of dehydration.</title>
        <authorList>
            <person name="Xiao L."/>
            <person name="Yang G."/>
            <person name="Zhang L."/>
            <person name="Yang X."/>
            <person name="Zhao S."/>
            <person name="Ji Z."/>
            <person name="Zhou Q."/>
            <person name="Hu M."/>
            <person name="Wang Y."/>
            <person name="Chen M."/>
            <person name="Xu Y."/>
            <person name="Jin H."/>
            <person name="Xiao X."/>
            <person name="Hu G."/>
            <person name="Bao F."/>
            <person name="Hu Y."/>
            <person name="Wan P."/>
            <person name="Li L."/>
            <person name="Deng X."/>
            <person name="Kuang T."/>
            <person name="Xiang C."/>
            <person name="Zhu J.K."/>
            <person name="Oliver M.J."/>
            <person name="He Y."/>
        </authorList>
    </citation>
    <scope>NUCLEOTIDE SEQUENCE [LARGE SCALE GENOMIC DNA]</scope>
    <source>
        <strain evidence="3">cv. XS01</strain>
    </source>
</reference>
<evidence type="ECO:0000313" key="2">
    <source>
        <dbReference type="EMBL" id="KZV50533.1"/>
    </source>
</evidence>
<organism evidence="2 3">
    <name type="scientific">Dorcoceras hygrometricum</name>
    <dbReference type="NCBI Taxonomy" id="472368"/>
    <lineage>
        <taxon>Eukaryota</taxon>
        <taxon>Viridiplantae</taxon>
        <taxon>Streptophyta</taxon>
        <taxon>Embryophyta</taxon>
        <taxon>Tracheophyta</taxon>
        <taxon>Spermatophyta</taxon>
        <taxon>Magnoliopsida</taxon>
        <taxon>eudicotyledons</taxon>
        <taxon>Gunneridae</taxon>
        <taxon>Pentapetalae</taxon>
        <taxon>asterids</taxon>
        <taxon>lamiids</taxon>
        <taxon>Lamiales</taxon>
        <taxon>Gesneriaceae</taxon>
        <taxon>Didymocarpoideae</taxon>
        <taxon>Trichosporeae</taxon>
        <taxon>Loxocarpinae</taxon>
        <taxon>Dorcoceras</taxon>
    </lineage>
</organism>
<proteinExistence type="predicted"/>
<gene>
    <name evidence="2" type="ORF">F511_32161</name>
</gene>
<protein>
    <submittedName>
        <fullName evidence="2">Uncharacterized protein</fullName>
    </submittedName>
</protein>
<name>A0A2Z7CUQ3_9LAMI</name>
<accession>A0A2Z7CUQ3</accession>
<feature type="region of interest" description="Disordered" evidence="1">
    <location>
        <begin position="148"/>
        <end position="172"/>
    </location>
</feature>
<sequence length="172" mass="19558">MIVNNVDADDDVKTEDHMPSNIKIVEEDSCGERSNQLGRKPAGKQAQSPAMNKSSCLLVLGIRIRPPARQRKNKFYKHREAINTKNSKQATTFIGCLDRLPCWHLCLAPTGITRTRLFSVDCGSLRQSGPRPDPRFLRQDALEALTRSARMDSPRRTGRKQFSGDDRRRRRV</sequence>
<dbReference type="Proteomes" id="UP000250235">
    <property type="component" value="Unassembled WGS sequence"/>
</dbReference>
<dbReference type="AlphaFoldDB" id="A0A2Z7CUQ3"/>
<dbReference type="EMBL" id="KQ992387">
    <property type="protein sequence ID" value="KZV50533.1"/>
    <property type="molecule type" value="Genomic_DNA"/>
</dbReference>
<feature type="region of interest" description="Disordered" evidence="1">
    <location>
        <begin position="1"/>
        <end position="49"/>
    </location>
</feature>
<feature type="compositionally biased region" description="Basic and acidic residues" evidence="1">
    <location>
        <begin position="162"/>
        <end position="172"/>
    </location>
</feature>
<evidence type="ECO:0000256" key="1">
    <source>
        <dbReference type="SAM" id="MobiDB-lite"/>
    </source>
</evidence>